<evidence type="ECO:0000256" key="1">
    <source>
        <dbReference type="SAM" id="MobiDB-lite"/>
    </source>
</evidence>
<reference evidence="2 3" key="1">
    <citation type="submission" date="2014-04" db="EMBL/GenBank/DDBJ databases">
        <authorList>
            <person name="Sibley D."/>
            <person name="Venepally P."/>
            <person name="Karamycheva S."/>
            <person name="Hadjithomas M."/>
            <person name="Khan A."/>
            <person name="Brunk B."/>
            <person name="Roos D."/>
            <person name="Caler E."/>
            <person name="Lorenzi H."/>
        </authorList>
    </citation>
    <scope>NUCLEOTIDE SEQUENCE [LARGE SCALE GENOMIC DNA]</scope>
    <source>
        <strain evidence="2 3">MAS</strain>
    </source>
</reference>
<evidence type="ECO:0000313" key="2">
    <source>
        <dbReference type="EMBL" id="KFH17263.1"/>
    </source>
</evidence>
<dbReference type="EMBL" id="AEXC02000335">
    <property type="protein sequence ID" value="KFH17263.1"/>
    <property type="molecule type" value="Genomic_DNA"/>
</dbReference>
<dbReference type="AlphaFoldDB" id="A0A086QXD1"/>
<organism evidence="2 3">
    <name type="scientific">Toxoplasma gondii MAS</name>
    <dbReference type="NCBI Taxonomy" id="943118"/>
    <lineage>
        <taxon>Eukaryota</taxon>
        <taxon>Sar</taxon>
        <taxon>Alveolata</taxon>
        <taxon>Apicomplexa</taxon>
        <taxon>Conoidasida</taxon>
        <taxon>Coccidia</taxon>
        <taxon>Eucoccidiorida</taxon>
        <taxon>Eimeriorina</taxon>
        <taxon>Sarcocystidae</taxon>
        <taxon>Toxoplasma</taxon>
    </lineage>
</organism>
<feature type="compositionally biased region" description="Low complexity" evidence="1">
    <location>
        <begin position="106"/>
        <end position="119"/>
    </location>
</feature>
<gene>
    <name evidence="2" type="ORF">TGMAS_413010</name>
</gene>
<feature type="region of interest" description="Disordered" evidence="1">
    <location>
        <begin position="227"/>
        <end position="251"/>
    </location>
</feature>
<feature type="region of interest" description="Disordered" evidence="1">
    <location>
        <begin position="21"/>
        <end position="50"/>
    </location>
</feature>
<name>A0A086QXD1_TOXGO</name>
<accession>A0A086QXD1</accession>
<comment type="caution">
    <text evidence="2">The sequence shown here is derived from an EMBL/GenBank/DDBJ whole genome shotgun (WGS) entry which is preliminary data.</text>
</comment>
<dbReference type="Proteomes" id="UP000028821">
    <property type="component" value="Unassembled WGS sequence"/>
</dbReference>
<feature type="region of interest" description="Disordered" evidence="1">
    <location>
        <begin position="89"/>
        <end position="119"/>
    </location>
</feature>
<protein>
    <submittedName>
        <fullName evidence="2">Uncharacterized protein</fullName>
    </submittedName>
</protein>
<proteinExistence type="predicted"/>
<feature type="compositionally biased region" description="Basic and acidic residues" evidence="1">
    <location>
        <begin position="237"/>
        <end position="251"/>
    </location>
</feature>
<sequence>MRSTRFTISFALRRDSRTAFSAKPTPLSASASAHRSSSRSSAPSALSPRSAHCSRTASCSFFSRTTCLSSSSTPPITCRKRICKLRRGAARATRPERRVSPPSAPARPCRTNSSSSAPAAAPSATRLWCSSVSRSSSLPWMTLTSGPVMSRILTEEACSFSRARWTCKRPSAATSAAVCARRRRLRSDGVNALRFFFHSSETPSSFFSTFLPSRMSRAVNAFPFDARPTFSPESCEGEPRTDGRQTRKSEE</sequence>
<evidence type="ECO:0000313" key="3">
    <source>
        <dbReference type="Proteomes" id="UP000028821"/>
    </source>
</evidence>
<feature type="compositionally biased region" description="Low complexity" evidence="1">
    <location>
        <begin position="26"/>
        <end position="50"/>
    </location>
</feature>
<dbReference type="VEuPathDB" id="ToxoDB:TGMAS_413010"/>